<proteinExistence type="predicted"/>
<evidence type="ECO:0000313" key="8">
    <source>
        <dbReference type="RefSeq" id="XP_022310674.1"/>
    </source>
</evidence>
<evidence type="ECO:0000313" key="3">
    <source>
        <dbReference type="RefSeq" id="XP_022310669.1"/>
    </source>
</evidence>
<dbReference type="KEGG" id="cvn:111116003"/>
<feature type="domain" description="G" evidence="1">
    <location>
        <begin position="143"/>
        <end position="287"/>
    </location>
</feature>
<reference evidence="3 4" key="1">
    <citation type="submission" date="2025-04" db="UniProtKB">
        <authorList>
            <consortium name="RefSeq"/>
        </authorList>
    </citation>
    <scope>IDENTIFICATION</scope>
    <source>
        <tissue evidence="3 4">Whole sample</tissue>
    </source>
</reference>
<dbReference type="SUPFAM" id="SSF52540">
    <property type="entry name" value="P-loop containing nucleoside triphosphate hydrolases"/>
    <property type="match status" value="1"/>
</dbReference>
<dbReference type="Gene3D" id="3.40.50.300">
    <property type="entry name" value="P-loop containing nucleotide triphosphate hydrolases"/>
    <property type="match status" value="1"/>
</dbReference>
<dbReference type="RefSeq" id="XP_022310669.1">
    <property type="nucleotide sequence ID" value="XM_022454961.1"/>
</dbReference>
<evidence type="ECO:0000313" key="7">
    <source>
        <dbReference type="RefSeq" id="XP_022310673.1"/>
    </source>
</evidence>
<dbReference type="RefSeq" id="XP_022310672.1">
    <property type="nucleotide sequence ID" value="XM_022454964.1"/>
</dbReference>
<dbReference type="PANTHER" id="PTHR14241">
    <property type="entry name" value="INTERFERON-INDUCED PROTEIN 44"/>
    <property type="match status" value="1"/>
</dbReference>
<dbReference type="RefSeq" id="XP_022310673.1">
    <property type="nucleotide sequence ID" value="XM_022454965.1"/>
</dbReference>
<dbReference type="GO" id="GO:0005525">
    <property type="term" value="F:GTP binding"/>
    <property type="evidence" value="ECO:0007669"/>
    <property type="project" value="InterPro"/>
</dbReference>
<name>A0A8B8C4Z6_CRAVI</name>
<sequence length="393" mass="45785">MTSTRRRGLIDIEIDAQKEKVRKIKEDNRIFDTLETDKTTLDNEKKKWFFTRWFSPTSIDDLEKRIARKEQKIKEGLERTSIDKIHELEERIRILELAKTNRCENVVWMDVPEILDKKIQDDYLEKFRKLPQKIDEQVQSVNITMFGGVGVGKSSFLNTVVTALINNPQRIYRDYKTAPSTTGISKTKAFQLDKLKVGDTRVVPIRFYDCPGINEDEYNTMNLDVLEAVIKGHVKEDSTFIPEEIRKKRGQSYREHPTFKDVMHCIVFVIPATTNLYDRDDEALNKIRNLQQRINGPRDVKQVAIVTNIDRIGVPNVDMESVFKYPNVKEFCEDVSKVLEIEIQSVYPIANYHEEQKPTAAKNALALMALWDMFKCGERHIKKKLEIGLNDDQ</sequence>
<evidence type="ECO:0000313" key="2">
    <source>
        <dbReference type="Proteomes" id="UP000694844"/>
    </source>
</evidence>
<organism evidence="2 4">
    <name type="scientific">Crassostrea virginica</name>
    <name type="common">Eastern oyster</name>
    <dbReference type="NCBI Taxonomy" id="6565"/>
    <lineage>
        <taxon>Eukaryota</taxon>
        <taxon>Metazoa</taxon>
        <taxon>Spiralia</taxon>
        <taxon>Lophotrochozoa</taxon>
        <taxon>Mollusca</taxon>
        <taxon>Bivalvia</taxon>
        <taxon>Autobranchia</taxon>
        <taxon>Pteriomorphia</taxon>
        <taxon>Ostreida</taxon>
        <taxon>Ostreoidea</taxon>
        <taxon>Ostreidae</taxon>
        <taxon>Crassostrea</taxon>
    </lineage>
</organism>
<protein>
    <submittedName>
        <fullName evidence="3 4">Interferon-induced protein 44-like isoform X1</fullName>
    </submittedName>
</protein>
<dbReference type="GeneID" id="111116003"/>
<dbReference type="RefSeq" id="XP_022310670.1">
    <property type="nucleotide sequence ID" value="XM_022454962.1"/>
</dbReference>
<dbReference type="RefSeq" id="XP_022310671.1">
    <property type="nucleotide sequence ID" value="XM_022454963.1"/>
</dbReference>
<dbReference type="Proteomes" id="UP000694844">
    <property type="component" value="Chromosome 9"/>
</dbReference>
<evidence type="ECO:0000313" key="5">
    <source>
        <dbReference type="RefSeq" id="XP_022310671.1"/>
    </source>
</evidence>
<dbReference type="AlphaFoldDB" id="A0A8B8C4Z6"/>
<dbReference type="Pfam" id="PF01926">
    <property type="entry name" value="MMR_HSR1"/>
    <property type="match status" value="1"/>
</dbReference>
<dbReference type="PANTHER" id="PTHR14241:SF32">
    <property type="entry name" value="VWFA DOMAIN-CONTAINING PROTEIN-RELATED"/>
    <property type="match status" value="1"/>
</dbReference>
<dbReference type="RefSeq" id="XP_022310674.1">
    <property type="nucleotide sequence ID" value="XM_022454966.1"/>
</dbReference>
<evidence type="ECO:0000313" key="6">
    <source>
        <dbReference type="RefSeq" id="XP_022310672.1"/>
    </source>
</evidence>
<gene>
    <name evidence="3 4 5 6 7 8" type="primary">LOC111116003</name>
</gene>
<evidence type="ECO:0000313" key="4">
    <source>
        <dbReference type="RefSeq" id="XP_022310670.1"/>
    </source>
</evidence>
<evidence type="ECO:0000259" key="1">
    <source>
        <dbReference type="Pfam" id="PF01926"/>
    </source>
</evidence>
<accession>A0A8B8C4Z6</accession>
<keyword evidence="2" id="KW-1185">Reference proteome</keyword>
<dbReference type="InterPro" id="IPR027417">
    <property type="entry name" value="P-loop_NTPase"/>
</dbReference>
<dbReference type="InterPro" id="IPR006073">
    <property type="entry name" value="GTP-bd"/>
</dbReference>